<keyword evidence="4 10" id="KW-0436">Ligase</keyword>
<evidence type="ECO:0000313" key="16">
    <source>
        <dbReference type="Proteomes" id="UP000824024"/>
    </source>
</evidence>
<dbReference type="Gene3D" id="3.40.50.20">
    <property type="match status" value="1"/>
</dbReference>
<evidence type="ECO:0000256" key="7">
    <source>
        <dbReference type="ARBA" id="ARBA00022960"/>
    </source>
</evidence>
<evidence type="ECO:0000256" key="2">
    <source>
        <dbReference type="ARBA" id="ARBA00010871"/>
    </source>
</evidence>
<dbReference type="GO" id="GO:0008716">
    <property type="term" value="F:D-alanine-D-alanine ligase activity"/>
    <property type="evidence" value="ECO:0007669"/>
    <property type="project" value="UniProtKB-UniRule"/>
</dbReference>
<dbReference type="SUPFAM" id="SSF56059">
    <property type="entry name" value="Glutathione synthetase ATP-binding domain-like"/>
    <property type="match status" value="1"/>
</dbReference>
<keyword evidence="12" id="KW-0464">Manganese</keyword>
<evidence type="ECO:0000256" key="1">
    <source>
        <dbReference type="ARBA" id="ARBA00004496"/>
    </source>
</evidence>
<evidence type="ECO:0000256" key="8">
    <source>
        <dbReference type="ARBA" id="ARBA00022984"/>
    </source>
</evidence>
<evidence type="ECO:0000256" key="12">
    <source>
        <dbReference type="PIRSR" id="PIRSR039102-3"/>
    </source>
</evidence>
<comment type="subcellular location">
    <subcellularLocation>
        <location evidence="1 10">Cytoplasm</location>
    </subcellularLocation>
</comment>
<dbReference type="GO" id="GO:0005737">
    <property type="term" value="C:cytoplasm"/>
    <property type="evidence" value="ECO:0007669"/>
    <property type="project" value="UniProtKB-SubCell"/>
</dbReference>
<dbReference type="GO" id="GO:0071555">
    <property type="term" value="P:cell wall organization"/>
    <property type="evidence" value="ECO:0007669"/>
    <property type="project" value="UniProtKB-KW"/>
</dbReference>
<feature type="binding site" evidence="12">
    <location>
        <position position="297"/>
    </location>
    <ligand>
        <name>Mg(2+)</name>
        <dbReference type="ChEBI" id="CHEBI:18420"/>
        <label>1</label>
    </ligand>
</feature>
<gene>
    <name evidence="10" type="primary">ddl</name>
    <name evidence="15" type="ORF">IAA08_02270</name>
</gene>
<dbReference type="NCBIfam" id="NF002378">
    <property type="entry name" value="PRK01372.1"/>
    <property type="match status" value="1"/>
</dbReference>
<comment type="pathway">
    <text evidence="10">Cell wall biogenesis; peptidoglycan biosynthesis.</text>
</comment>
<dbReference type="PIRSF" id="PIRSF039102">
    <property type="entry name" value="Ddl/VanB"/>
    <property type="match status" value="1"/>
</dbReference>
<proteinExistence type="inferred from homology"/>
<evidence type="ECO:0000256" key="10">
    <source>
        <dbReference type="HAMAP-Rule" id="MF_00047"/>
    </source>
</evidence>
<feature type="binding site" evidence="12">
    <location>
        <position position="312"/>
    </location>
    <ligand>
        <name>Mg(2+)</name>
        <dbReference type="ChEBI" id="CHEBI:18420"/>
        <label>2</label>
    </ligand>
</feature>
<organism evidence="15 16">
    <name type="scientific">Candidatus Eubacterium avistercoris</name>
    <dbReference type="NCBI Taxonomy" id="2838567"/>
    <lineage>
        <taxon>Bacteria</taxon>
        <taxon>Bacillati</taxon>
        <taxon>Bacillota</taxon>
        <taxon>Clostridia</taxon>
        <taxon>Eubacteriales</taxon>
        <taxon>Eubacteriaceae</taxon>
        <taxon>Eubacterium</taxon>
    </lineage>
</organism>
<evidence type="ECO:0000259" key="14">
    <source>
        <dbReference type="PROSITE" id="PS50975"/>
    </source>
</evidence>
<dbReference type="Pfam" id="PF07478">
    <property type="entry name" value="Dala_Dala_lig_C"/>
    <property type="match status" value="1"/>
</dbReference>
<evidence type="ECO:0000256" key="11">
    <source>
        <dbReference type="PIRSR" id="PIRSR039102-1"/>
    </source>
</evidence>
<reference evidence="15" key="1">
    <citation type="journal article" date="2021" name="PeerJ">
        <title>Extensive microbial diversity within the chicken gut microbiome revealed by metagenomics and culture.</title>
        <authorList>
            <person name="Gilroy R."/>
            <person name="Ravi A."/>
            <person name="Getino M."/>
            <person name="Pursley I."/>
            <person name="Horton D.L."/>
            <person name="Alikhan N.F."/>
            <person name="Baker D."/>
            <person name="Gharbi K."/>
            <person name="Hall N."/>
            <person name="Watson M."/>
            <person name="Adriaenssens E.M."/>
            <person name="Foster-Nyarko E."/>
            <person name="Jarju S."/>
            <person name="Secka A."/>
            <person name="Antonio M."/>
            <person name="Oren A."/>
            <person name="Chaudhuri R.R."/>
            <person name="La Ragione R."/>
            <person name="Hildebrand F."/>
            <person name="Pallen M.J."/>
        </authorList>
    </citation>
    <scope>NUCLEOTIDE SEQUENCE</scope>
    <source>
        <strain evidence="15">CHK192-9172</strain>
    </source>
</reference>
<dbReference type="InterPro" id="IPR011127">
    <property type="entry name" value="Dala_Dala_lig_N"/>
</dbReference>
<evidence type="ECO:0000256" key="4">
    <source>
        <dbReference type="ARBA" id="ARBA00022598"/>
    </source>
</evidence>
<evidence type="ECO:0000256" key="5">
    <source>
        <dbReference type="ARBA" id="ARBA00022741"/>
    </source>
</evidence>
<protein>
    <recommendedName>
        <fullName evidence="10">D-alanine--D-alanine ligase</fullName>
        <ecNumber evidence="10">6.3.2.4</ecNumber>
    </recommendedName>
    <alternativeName>
        <fullName evidence="10">D-Ala-D-Ala ligase</fullName>
    </alternativeName>
    <alternativeName>
        <fullName evidence="10">D-alanylalanine synthetase</fullName>
    </alternativeName>
</protein>
<keyword evidence="9 10" id="KW-0961">Cell wall biogenesis/degradation</keyword>
<comment type="catalytic activity">
    <reaction evidence="10">
        <text>2 D-alanine + ATP = D-alanyl-D-alanine + ADP + phosphate + H(+)</text>
        <dbReference type="Rhea" id="RHEA:11224"/>
        <dbReference type="ChEBI" id="CHEBI:15378"/>
        <dbReference type="ChEBI" id="CHEBI:30616"/>
        <dbReference type="ChEBI" id="CHEBI:43474"/>
        <dbReference type="ChEBI" id="CHEBI:57416"/>
        <dbReference type="ChEBI" id="CHEBI:57822"/>
        <dbReference type="ChEBI" id="CHEBI:456216"/>
        <dbReference type="EC" id="6.3.2.4"/>
    </reaction>
</comment>
<keyword evidence="12" id="KW-0460">Magnesium</keyword>
<name>A0A9D2IEU2_9FIRM</name>
<evidence type="ECO:0000256" key="9">
    <source>
        <dbReference type="ARBA" id="ARBA00023316"/>
    </source>
</evidence>
<dbReference type="InterPro" id="IPR005905">
    <property type="entry name" value="D_ala_D_ala"/>
</dbReference>
<keyword evidence="5 13" id="KW-0547">Nucleotide-binding</keyword>
<dbReference type="GO" id="GO:0005524">
    <property type="term" value="F:ATP binding"/>
    <property type="evidence" value="ECO:0007669"/>
    <property type="project" value="UniProtKB-UniRule"/>
</dbReference>
<dbReference type="Gene3D" id="3.30.1490.20">
    <property type="entry name" value="ATP-grasp fold, A domain"/>
    <property type="match status" value="1"/>
</dbReference>
<dbReference type="HAMAP" id="MF_00047">
    <property type="entry name" value="Dala_Dala_lig"/>
    <property type="match status" value="1"/>
</dbReference>
<feature type="active site" evidence="11">
    <location>
        <position position="13"/>
    </location>
</feature>
<dbReference type="SUPFAM" id="SSF52440">
    <property type="entry name" value="PreATP-grasp domain"/>
    <property type="match status" value="1"/>
</dbReference>
<dbReference type="GO" id="GO:0009252">
    <property type="term" value="P:peptidoglycan biosynthetic process"/>
    <property type="evidence" value="ECO:0007669"/>
    <property type="project" value="UniProtKB-UniRule"/>
</dbReference>
<keyword evidence="3 10" id="KW-0963">Cytoplasm</keyword>
<dbReference type="NCBIfam" id="TIGR01205">
    <property type="entry name" value="D_ala_D_alaTIGR"/>
    <property type="match status" value="1"/>
</dbReference>
<reference evidence="15" key="2">
    <citation type="submission" date="2021-04" db="EMBL/GenBank/DDBJ databases">
        <authorList>
            <person name="Gilroy R."/>
        </authorList>
    </citation>
    <scope>NUCLEOTIDE SEQUENCE</scope>
    <source>
        <strain evidence="15">CHK192-9172</strain>
    </source>
</reference>
<evidence type="ECO:0000256" key="3">
    <source>
        <dbReference type="ARBA" id="ARBA00022490"/>
    </source>
</evidence>
<dbReference type="InterPro" id="IPR000291">
    <property type="entry name" value="D-Ala_lig_Van_CS"/>
</dbReference>
<dbReference type="Pfam" id="PF01820">
    <property type="entry name" value="Dala_Dala_lig_N"/>
    <property type="match status" value="1"/>
</dbReference>
<feature type="active site" evidence="11">
    <location>
        <position position="321"/>
    </location>
</feature>
<dbReference type="EC" id="6.3.2.4" evidence="10"/>
<dbReference type="InterPro" id="IPR016185">
    <property type="entry name" value="PreATP-grasp_dom_sf"/>
</dbReference>
<dbReference type="EMBL" id="DXCH01000059">
    <property type="protein sequence ID" value="HIZ06744.1"/>
    <property type="molecule type" value="Genomic_DNA"/>
</dbReference>
<dbReference type="GO" id="GO:0008360">
    <property type="term" value="P:regulation of cell shape"/>
    <property type="evidence" value="ECO:0007669"/>
    <property type="project" value="UniProtKB-KW"/>
</dbReference>
<dbReference type="Gene3D" id="3.30.470.20">
    <property type="entry name" value="ATP-grasp fold, B domain"/>
    <property type="match status" value="1"/>
</dbReference>
<keyword evidence="12" id="KW-0479">Metal-binding</keyword>
<comment type="caution">
    <text evidence="15">The sequence shown here is derived from an EMBL/GenBank/DDBJ whole genome shotgun (WGS) entry which is preliminary data.</text>
</comment>
<accession>A0A9D2IEU2</accession>
<dbReference type="Proteomes" id="UP000824024">
    <property type="component" value="Unassembled WGS sequence"/>
</dbReference>
<dbReference type="PROSITE" id="PS00843">
    <property type="entry name" value="DALA_DALA_LIGASE_1"/>
    <property type="match status" value="1"/>
</dbReference>
<dbReference type="PANTHER" id="PTHR23132:SF23">
    <property type="entry name" value="D-ALANINE--D-ALANINE LIGASE B"/>
    <property type="match status" value="1"/>
</dbReference>
<comment type="cofactor">
    <cofactor evidence="12">
        <name>Mg(2+)</name>
        <dbReference type="ChEBI" id="CHEBI:18420"/>
    </cofactor>
    <cofactor evidence="12">
        <name>Mn(2+)</name>
        <dbReference type="ChEBI" id="CHEBI:29035"/>
    </cofactor>
    <text evidence="12">Binds 2 magnesium or manganese ions per subunit.</text>
</comment>
<feature type="domain" description="ATP-grasp" evidence="14">
    <location>
        <begin position="147"/>
        <end position="343"/>
    </location>
</feature>
<dbReference type="PANTHER" id="PTHR23132">
    <property type="entry name" value="D-ALANINE--D-ALANINE LIGASE"/>
    <property type="match status" value="1"/>
</dbReference>
<dbReference type="AlphaFoldDB" id="A0A9D2IEU2"/>
<sequence length="351" mass="38720">MNIVVLAGGLSTERDVSLITGKQVSAALRKNGHKVISLDVFMGYSDKEEDLEGIFERWEEVSSETGTISEEAPDIAQVKAMRADQSDCFFGPNVIRMCQAADIVFMALHGENGENGKIQAAFDLFGIRYTGSGYLSSALAMNKGMSRQLFAAHGIPVADGISMKKSERKEHFSDTGLKLPCVVKPCCGGSSIGVSIVHTEAEYEQALEEAFRYEDEIVIESYIKGREFSVGVIEGKALPVIEIAPVEGFYDYKNKYKAGSTVETCPAQLPDDITKEMQHYAELVSQVLELNIYTRTDFLLGEDNKIYCLESNTLPGMTPTSLLPQEAQVVGMNFEQLCEKLIQVSLKKYNR</sequence>
<keyword evidence="7 10" id="KW-0133">Cell shape</keyword>
<keyword evidence="6 13" id="KW-0067">ATP-binding</keyword>
<feature type="binding site" evidence="12">
    <location>
        <position position="310"/>
    </location>
    <ligand>
        <name>Mg(2+)</name>
        <dbReference type="ChEBI" id="CHEBI:18420"/>
        <label>1</label>
    </ligand>
</feature>
<dbReference type="InterPro" id="IPR011761">
    <property type="entry name" value="ATP-grasp"/>
</dbReference>
<feature type="binding site" evidence="12">
    <location>
        <position position="310"/>
    </location>
    <ligand>
        <name>Mg(2+)</name>
        <dbReference type="ChEBI" id="CHEBI:18420"/>
        <label>2</label>
    </ligand>
</feature>
<evidence type="ECO:0000313" key="15">
    <source>
        <dbReference type="EMBL" id="HIZ06744.1"/>
    </source>
</evidence>
<dbReference type="InterPro" id="IPR011095">
    <property type="entry name" value="Dala_Dala_lig_C"/>
</dbReference>
<evidence type="ECO:0000256" key="6">
    <source>
        <dbReference type="ARBA" id="ARBA00022840"/>
    </source>
</evidence>
<dbReference type="InterPro" id="IPR013815">
    <property type="entry name" value="ATP_grasp_subdomain_1"/>
</dbReference>
<feature type="active site" evidence="11">
    <location>
        <position position="190"/>
    </location>
</feature>
<comment type="similarity">
    <text evidence="2 10">Belongs to the D-alanine--D-alanine ligase family.</text>
</comment>
<evidence type="ECO:0000256" key="13">
    <source>
        <dbReference type="PROSITE-ProRule" id="PRU00409"/>
    </source>
</evidence>
<keyword evidence="8 10" id="KW-0573">Peptidoglycan synthesis</keyword>
<comment type="function">
    <text evidence="10">Cell wall formation.</text>
</comment>
<dbReference type="GO" id="GO:0046872">
    <property type="term" value="F:metal ion binding"/>
    <property type="evidence" value="ECO:0007669"/>
    <property type="project" value="UniProtKB-KW"/>
</dbReference>
<dbReference type="PROSITE" id="PS50975">
    <property type="entry name" value="ATP_GRASP"/>
    <property type="match status" value="1"/>
</dbReference>